<dbReference type="Proteomes" id="UP000821853">
    <property type="component" value="Chromosome 2"/>
</dbReference>
<reference evidence="2 3" key="1">
    <citation type="journal article" date="2020" name="Cell">
        <title>Large-Scale Comparative Analyses of Tick Genomes Elucidate Their Genetic Diversity and Vector Capacities.</title>
        <authorList>
            <consortium name="Tick Genome and Microbiome Consortium (TIGMIC)"/>
            <person name="Jia N."/>
            <person name="Wang J."/>
            <person name="Shi W."/>
            <person name="Du L."/>
            <person name="Sun Y."/>
            <person name="Zhan W."/>
            <person name="Jiang J.F."/>
            <person name="Wang Q."/>
            <person name="Zhang B."/>
            <person name="Ji P."/>
            <person name="Bell-Sakyi L."/>
            <person name="Cui X.M."/>
            <person name="Yuan T.T."/>
            <person name="Jiang B.G."/>
            <person name="Yang W.F."/>
            <person name="Lam T.T."/>
            <person name="Chang Q.C."/>
            <person name="Ding S.J."/>
            <person name="Wang X.J."/>
            <person name="Zhu J.G."/>
            <person name="Ruan X.D."/>
            <person name="Zhao L."/>
            <person name="Wei J.T."/>
            <person name="Ye R.Z."/>
            <person name="Que T.C."/>
            <person name="Du C.H."/>
            <person name="Zhou Y.H."/>
            <person name="Cheng J.X."/>
            <person name="Dai P.F."/>
            <person name="Guo W.B."/>
            <person name="Han X.H."/>
            <person name="Huang E.J."/>
            <person name="Li L.F."/>
            <person name="Wei W."/>
            <person name="Gao Y.C."/>
            <person name="Liu J.Z."/>
            <person name="Shao H.Z."/>
            <person name="Wang X."/>
            <person name="Wang C.C."/>
            <person name="Yang T.C."/>
            <person name="Huo Q.B."/>
            <person name="Li W."/>
            <person name="Chen H.Y."/>
            <person name="Chen S.E."/>
            <person name="Zhou L.G."/>
            <person name="Ni X.B."/>
            <person name="Tian J.H."/>
            <person name="Sheng Y."/>
            <person name="Liu T."/>
            <person name="Pan Y.S."/>
            <person name="Xia L.Y."/>
            <person name="Li J."/>
            <person name="Zhao F."/>
            <person name="Cao W.C."/>
        </authorList>
    </citation>
    <scope>NUCLEOTIDE SEQUENCE [LARGE SCALE GENOMIC DNA]</scope>
    <source>
        <strain evidence="2">HaeL-2018</strain>
    </source>
</reference>
<evidence type="ECO:0000313" key="2">
    <source>
        <dbReference type="EMBL" id="KAH9367623.1"/>
    </source>
</evidence>
<organism evidence="2 3">
    <name type="scientific">Haemaphysalis longicornis</name>
    <name type="common">Bush tick</name>
    <dbReference type="NCBI Taxonomy" id="44386"/>
    <lineage>
        <taxon>Eukaryota</taxon>
        <taxon>Metazoa</taxon>
        <taxon>Ecdysozoa</taxon>
        <taxon>Arthropoda</taxon>
        <taxon>Chelicerata</taxon>
        <taxon>Arachnida</taxon>
        <taxon>Acari</taxon>
        <taxon>Parasitiformes</taxon>
        <taxon>Ixodida</taxon>
        <taxon>Ixodoidea</taxon>
        <taxon>Ixodidae</taxon>
        <taxon>Haemaphysalinae</taxon>
        <taxon>Haemaphysalis</taxon>
    </lineage>
</organism>
<dbReference type="OrthoDB" id="410044at2759"/>
<evidence type="ECO:0000313" key="3">
    <source>
        <dbReference type="Proteomes" id="UP000821853"/>
    </source>
</evidence>
<evidence type="ECO:0000256" key="1">
    <source>
        <dbReference type="SAM" id="MobiDB-lite"/>
    </source>
</evidence>
<feature type="region of interest" description="Disordered" evidence="1">
    <location>
        <begin position="91"/>
        <end position="113"/>
    </location>
</feature>
<gene>
    <name evidence="2" type="ORF">HPB48_009994</name>
</gene>
<comment type="caution">
    <text evidence="2">The sequence shown here is derived from an EMBL/GenBank/DDBJ whole genome shotgun (WGS) entry which is preliminary data.</text>
</comment>
<name>A0A9J6FXT4_HAELO</name>
<dbReference type="AlphaFoldDB" id="A0A9J6FXT4"/>
<protein>
    <submittedName>
        <fullName evidence="2">Uncharacterized protein</fullName>
    </submittedName>
</protein>
<dbReference type="OMA" id="HEFNVRI"/>
<dbReference type="VEuPathDB" id="VectorBase:HLOH_058844"/>
<sequence length="113" mass="11874">MQQMAGNMGLLNPFIFNQFGAYGAYAQLMQQQAALMAAAQGGYMNPMAALAAAQIPQIGAMPNGLASPALTPTSGEWDALSGRRRARAIALPQRASSANNLNHSEESGASFFR</sequence>
<keyword evidence="3" id="KW-1185">Reference proteome</keyword>
<proteinExistence type="predicted"/>
<dbReference type="EMBL" id="JABSTR010000004">
    <property type="protein sequence ID" value="KAH9367623.1"/>
    <property type="molecule type" value="Genomic_DNA"/>
</dbReference>
<accession>A0A9J6FXT4</accession>